<dbReference type="SMART" id="SM00382">
    <property type="entry name" value="AAA"/>
    <property type="match status" value="1"/>
</dbReference>
<gene>
    <name evidence="8" type="ORF">METZ01_LOCUS59548</name>
</gene>
<dbReference type="InterPro" id="IPR025944">
    <property type="entry name" value="Sigma_54_int_dom_CS"/>
</dbReference>
<dbReference type="GO" id="GO:0043565">
    <property type="term" value="F:sequence-specific DNA binding"/>
    <property type="evidence" value="ECO:0007669"/>
    <property type="project" value="InterPro"/>
</dbReference>
<evidence type="ECO:0000256" key="1">
    <source>
        <dbReference type="ARBA" id="ARBA00022741"/>
    </source>
</evidence>
<feature type="domain" description="Response regulatory" evidence="7">
    <location>
        <begin position="3"/>
        <end position="116"/>
    </location>
</feature>
<keyword evidence="4" id="KW-0238">DNA-binding</keyword>
<reference evidence="8" key="1">
    <citation type="submission" date="2018-05" db="EMBL/GenBank/DDBJ databases">
        <authorList>
            <person name="Lanie J.A."/>
            <person name="Ng W.-L."/>
            <person name="Kazmierczak K.M."/>
            <person name="Andrzejewski T.M."/>
            <person name="Davidsen T.M."/>
            <person name="Wayne K.J."/>
            <person name="Tettelin H."/>
            <person name="Glass J.I."/>
            <person name="Rusch D."/>
            <person name="Podicherti R."/>
            <person name="Tsui H.-C.T."/>
            <person name="Winkler M.E."/>
        </authorList>
    </citation>
    <scope>NUCLEOTIDE SEQUENCE</scope>
</reference>
<dbReference type="InterPro" id="IPR003593">
    <property type="entry name" value="AAA+_ATPase"/>
</dbReference>
<dbReference type="InterPro" id="IPR002078">
    <property type="entry name" value="Sigma_54_int"/>
</dbReference>
<dbReference type="PROSITE" id="PS00688">
    <property type="entry name" value="SIGMA54_INTERACT_3"/>
    <property type="match status" value="1"/>
</dbReference>
<dbReference type="PANTHER" id="PTHR32071">
    <property type="entry name" value="TRANSCRIPTIONAL REGULATORY PROTEIN"/>
    <property type="match status" value="1"/>
</dbReference>
<name>A0A381STF9_9ZZZZ</name>
<dbReference type="InterPro" id="IPR025943">
    <property type="entry name" value="Sigma_54_int_dom_ATP-bd_2"/>
</dbReference>
<protein>
    <recommendedName>
        <fullName evidence="9">Sigma-54-dependent Fis family transcriptional regulator</fullName>
    </recommendedName>
</protein>
<dbReference type="InterPro" id="IPR001789">
    <property type="entry name" value="Sig_transdc_resp-reg_receiver"/>
</dbReference>
<dbReference type="AlphaFoldDB" id="A0A381STF9"/>
<dbReference type="Gene3D" id="1.10.10.60">
    <property type="entry name" value="Homeodomain-like"/>
    <property type="match status" value="1"/>
</dbReference>
<dbReference type="PROSITE" id="PS50110">
    <property type="entry name" value="RESPONSE_REGULATORY"/>
    <property type="match status" value="1"/>
</dbReference>
<dbReference type="GO" id="GO:0000160">
    <property type="term" value="P:phosphorelay signal transduction system"/>
    <property type="evidence" value="ECO:0007669"/>
    <property type="project" value="InterPro"/>
</dbReference>
<evidence type="ECO:0008006" key="9">
    <source>
        <dbReference type="Google" id="ProtNLM"/>
    </source>
</evidence>
<evidence type="ECO:0000256" key="5">
    <source>
        <dbReference type="ARBA" id="ARBA00023163"/>
    </source>
</evidence>
<evidence type="ECO:0000256" key="3">
    <source>
        <dbReference type="ARBA" id="ARBA00023015"/>
    </source>
</evidence>
<proteinExistence type="predicted"/>
<dbReference type="PROSITE" id="PS00676">
    <property type="entry name" value="SIGMA54_INTERACT_2"/>
    <property type="match status" value="1"/>
</dbReference>
<dbReference type="PROSITE" id="PS50045">
    <property type="entry name" value="SIGMA54_INTERACT_4"/>
    <property type="match status" value="1"/>
</dbReference>
<dbReference type="SMART" id="SM00448">
    <property type="entry name" value="REC"/>
    <property type="match status" value="1"/>
</dbReference>
<keyword evidence="3" id="KW-0805">Transcription regulation</keyword>
<dbReference type="Pfam" id="PF00158">
    <property type="entry name" value="Sigma54_activat"/>
    <property type="match status" value="1"/>
</dbReference>
<dbReference type="Gene3D" id="1.10.8.60">
    <property type="match status" value="1"/>
</dbReference>
<dbReference type="EMBL" id="UINC01003480">
    <property type="protein sequence ID" value="SVA06694.1"/>
    <property type="molecule type" value="Genomic_DNA"/>
</dbReference>
<dbReference type="InterPro" id="IPR027417">
    <property type="entry name" value="P-loop_NTPase"/>
</dbReference>
<dbReference type="Pfam" id="PF02954">
    <property type="entry name" value="HTH_8"/>
    <property type="match status" value="1"/>
</dbReference>
<evidence type="ECO:0000256" key="2">
    <source>
        <dbReference type="ARBA" id="ARBA00022840"/>
    </source>
</evidence>
<dbReference type="Gene3D" id="3.40.50.2300">
    <property type="match status" value="1"/>
</dbReference>
<feature type="domain" description="Sigma-54 factor interaction" evidence="6">
    <location>
        <begin position="141"/>
        <end position="370"/>
    </location>
</feature>
<evidence type="ECO:0000256" key="4">
    <source>
        <dbReference type="ARBA" id="ARBA00023125"/>
    </source>
</evidence>
<dbReference type="Pfam" id="PF00072">
    <property type="entry name" value="Response_reg"/>
    <property type="match status" value="1"/>
</dbReference>
<dbReference type="SUPFAM" id="SSF46689">
    <property type="entry name" value="Homeodomain-like"/>
    <property type="match status" value="1"/>
</dbReference>
<dbReference type="GO" id="GO:0006355">
    <property type="term" value="P:regulation of DNA-templated transcription"/>
    <property type="evidence" value="ECO:0007669"/>
    <property type="project" value="InterPro"/>
</dbReference>
<dbReference type="Gene3D" id="3.40.50.300">
    <property type="entry name" value="P-loop containing nucleotide triphosphate hydrolases"/>
    <property type="match status" value="1"/>
</dbReference>
<organism evidence="8">
    <name type="scientific">marine metagenome</name>
    <dbReference type="NCBI Taxonomy" id="408172"/>
    <lineage>
        <taxon>unclassified sequences</taxon>
        <taxon>metagenomes</taxon>
        <taxon>ecological metagenomes</taxon>
    </lineage>
</organism>
<dbReference type="SUPFAM" id="SSF52172">
    <property type="entry name" value="CheY-like"/>
    <property type="match status" value="1"/>
</dbReference>
<dbReference type="CDD" id="cd00009">
    <property type="entry name" value="AAA"/>
    <property type="match status" value="1"/>
</dbReference>
<evidence type="ECO:0000313" key="8">
    <source>
        <dbReference type="EMBL" id="SVA06694.1"/>
    </source>
</evidence>
<keyword evidence="2" id="KW-0067">ATP-binding</keyword>
<accession>A0A381STF9</accession>
<dbReference type="SUPFAM" id="SSF52540">
    <property type="entry name" value="P-loop containing nucleoside triphosphate hydrolases"/>
    <property type="match status" value="1"/>
</dbReference>
<dbReference type="InterPro" id="IPR025662">
    <property type="entry name" value="Sigma_54_int_dom_ATP-bd_1"/>
</dbReference>
<sequence>MALIFTVDDDSDIRGLIKVLFEDRGHEVVALENGKQCLDRLDENPSVIFLDVAMPVMGGMEALKTIKNSKSDLPVIMVTGVDDVASAVKSMKFGAFDYIVKPFDELRLFSVLDKAIEQTSLVGQVRYLQGELSRMQGVRTIVGASPALTDALKKIQKVGASNAGVLLLGESGTGKELMARAIHENSPFSKGLFVDINCGAIPENLQESELFGHNKGSFTGATETRKGRLELADGGTLFLDEVAEMSLKTQVKLLRYLQEKSFERVGGVKKIFTSTRVIAATNKDLNEKIKDGSFREDLYYRLAVFPVTIPPLRERKEDIPSLAAHFVDIYKKEFEKKIFSITSEAMNALVNYFWPGNVRELGNVVYQAMIMTESGCIDNDSLPSNVKNETYQKTHGENESQCTSKEDSIDPFEESVRQVLQRALELTNGDIPETAKRLKLSRSSFYRMVQKYDLTKPVPKN</sequence>
<dbReference type="InterPro" id="IPR011006">
    <property type="entry name" value="CheY-like_superfamily"/>
</dbReference>
<keyword evidence="5" id="KW-0804">Transcription</keyword>
<dbReference type="InterPro" id="IPR002197">
    <property type="entry name" value="HTH_Fis"/>
</dbReference>
<dbReference type="PANTHER" id="PTHR32071:SF121">
    <property type="entry name" value="SIGMA L-DEPENDENT TRANSCRIPTIONAL REGULATOR YQIR-RELATED"/>
    <property type="match status" value="1"/>
</dbReference>
<dbReference type="PROSITE" id="PS00675">
    <property type="entry name" value="SIGMA54_INTERACT_1"/>
    <property type="match status" value="1"/>
</dbReference>
<dbReference type="InterPro" id="IPR009057">
    <property type="entry name" value="Homeodomain-like_sf"/>
</dbReference>
<keyword evidence="1" id="KW-0547">Nucleotide-binding</keyword>
<dbReference type="GO" id="GO:0005524">
    <property type="term" value="F:ATP binding"/>
    <property type="evidence" value="ECO:0007669"/>
    <property type="project" value="UniProtKB-KW"/>
</dbReference>
<dbReference type="Pfam" id="PF25601">
    <property type="entry name" value="AAA_lid_14"/>
    <property type="match status" value="1"/>
</dbReference>
<evidence type="ECO:0000259" key="6">
    <source>
        <dbReference type="PROSITE" id="PS50045"/>
    </source>
</evidence>
<dbReference type="InterPro" id="IPR058031">
    <property type="entry name" value="AAA_lid_NorR"/>
</dbReference>
<evidence type="ECO:0000259" key="7">
    <source>
        <dbReference type="PROSITE" id="PS50110"/>
    </source>
</evidence>
<dbReference type="FunFam" id="3.40.50.300:FF:000006">
    <property type="entry name" value="DNA-binding transcriptional regulator NtrC"/>
    <property type="match status" value="1"/>
</dbReference>